<dbReference type="InterPro" id="IPR001356">
    <property type="entry name" value="HD"/>
</dbReference>
<name>A0A5E4PU91_9NEOP</name>
<dbReference type="EMBL" id="FZQP02000337">
    <property type="protein sequence ID" value="VVC88471.1"/>
    <property type="molecule type" value="Genomic_DNA"/>
</dbReference>
<evidence type="ECO:0000256" key="1">
    <source>
        <dbReference type="ARBA" id="ARBA00004123"/>
    </source>
</evidence>
<dbReference type="CDD" id="cd00086">
    <property type="entry name" value="homeodomain"/>
    <property type="match status" value="1"/>
</dbReference>
<dbReference type="PROSITE" id="PS00027">
    <property type="entry name" value="HOMEOBOX_1"/>
    <property type="match status" value="1"/>
</dbReference>
<protein>
    <recommendedName>
        <fullName evidence="10">Homeobox domain-containing protein</fullName>
    </recommendedName>
</protein>
<dbReference type="PROSITE" id="PS50071">
    <property type="entry name" value="HOMEOBOX_2"/>
    <property type="match status" value="1"/>
</dbReference>
<feature type="domain" description="Homeobox" evidence="10">
    <location>
        <begin position="314"/>
        <end position="374"/>
    </location>
</feature>
<evidence type="ECO:0000313" key="12">
    <source>
        <dbReference type="Proteomes" id="UP000324832"/>
    </source>
</evidence>
<dbReference type="GO" id="GO:0000978">
    <property type="term" value="F:RNA polymerase II cis-regulatory region sequence-specific DNA binding"/>
    <property type="evidence" value="ECO:0007669"/>
    <property type="project" value="TreeGrafter"/>
</dbReference>
<evidence type="ECO:0000256" key="2">
    <source>
        <dbReference type="ARBA" id="ARBA00009107"/>
    </source>
</evidence>
<comment type="subcellular location">
    <subcellularLocation>
        <location evidence="1 7 8">Nucleus</location>
    </subcellularLocation>
</comment>
<evidence type="ECO:0000256" key="6">
    <source>
        <dbReference type="ARBA" id="ARBA00023242"/>
    </source>
</evidence>
<dbReference type="InterPro" id="IPR017970">
    <property type="entry name" value="Homeobox_CS"/>
</dbReference>
<evidence type="ECO:0000259" key="10">
    <source>
        <dbReference type="PROSITE" id="PS50071"/>
    </source>
</evidence>
<dbReference type="Pfam" id="PF00046">
    <property type="entry name" value="Homeodomain"/>
    <property type="match status" value="1"/>
</dbReference>
<evidence type="ECO:0000256" key="8">
    <source>
        <dbReference type="RuleBase" id="RU000682"/>
    </source>
</evidence>
<dbReference type="PANTHER" id="PTHR45659:SF4">
    <property type="entry name" value="HOMEOBOX PROTEIN ABDOMINAL-A"/>
    <property type="match status" value="1"/>
</dbReference>
<evidence type="ECO:0000256" key="3">
    <source>
        <dbReference type="ARBA" id="ARBA00022473"/>
    </source>
</evidence>
<accession>A0A5E4PU91</accession>
<sequence length="399" mass="45926">MSSAATTNRASDMWNSADVNSQSAKQPYNYGYQYPFSPNAYNHQIVQPNSDYNDHQANGKLYDPNNPTSVVKSEPINWQNYSMNYANGNSHANMEMINKWREMSYYSQQYDNYQYEHNNRTLINNSYLDSRYNTRPVNSPSQCSLPETSYGSPHSVSSVVKSSEDDDTPKLSQAFRAFLDKSKPSINGNIKHQGYDIKSDETYSQQPYQQKFMCQTTELENWEKHNEELVAKKCNLEQFHGDDADEVKARGKEVGRAAVSDSTKANAIESCQDMTRVDAGGDNEDYSENKMATNSEAQGFYPWMKSIGNDDKKEGSKRTRQTYTRFQTLELEKEFHFNKYLSRRRRIEVSHALGLTERQIKIWFQNRRMKAKKDGKLSTSPDPYIDDVGVTKLGAFDFV</sequence>
<dbReference type="SMART" id="SM00389">
    <property type="entry name" value="HOX"/>
    <property type="match status" value="1"/>
</dbReference>
<dbReference type="GO" id="GO:0009952">
    <property type="term" value="P:anterior/posterior pattern specification"/>
    <property type="evidence" value="ECO:0007669"/>
    <property type="project" value="TreeGrafter"/>
</dbReference>
<keyword evidence="6 7" id="KW-0539">Nucleus</keyword>
<dbReference type="InterPro" id="IPR020479">
    <property type="entry name" value="HD_metazoa"/>
</dbReference>
<keyword evidence="5 7" id="KW-0371">Homeobox</keyword>
<reference evidence="11 12" key="1">
    <citation type="submission" date="2017-07" db="EMBL/GenBank/DDBJ databases">
        <authorList>
            <person name="Talla V."/>
            <person name="Backstrom N."/>
        </authorList>
    </citation>
    <scope>NUCLEOTIDE SEQUENCE [LARGE SCALE GENOMIC DNA]</scope>
</reference>
<feature type="DNA-binding region" description="Homeobox" evidence="7">
    <location>
        <begin position="316"/>
        <end position="375"/>
    </location>
</feature>
<evidence type="ECO:0000256" key="9">
    <source>
        <dbReference type="SAM" id="MobiDB-lite"/>
    </source>
</evidence>
<comment type="similarity">
    <text evidence="2">Belongs to the Antp homeobox family.</text>
</comment>
<evidence type="ECO:0000313" key="11">
    <source>
        <dbReference type="EMBL" id="VVC88471.1"/>
    </source>
</evidence>
<dbReference type="PRINTS" id="PR00024">
    <property type="entry name" value="HOMEOBOX"/>
</dbReference>
<keyword evidence="12" id="KW-1185">Reference proteome</keyword>
<dbReference type="GO" id="GO:0005634">
    <property type="term" value="C:nucleus"/>
    <property type="evidence" value="ECO:0007669"/>
    <property type="project" value="UniProtKB-SubCell"/>
</dbReference>
<keyword evidence="3" id="KW-0217">Developmental protein</keyword>
<feature type="region of interest" description="Disordered" evidence="9">
    <location>
        <begin position="133"/>
        <end position="167"/>
    </location>
</feature>
<organism evidence="11 12">
    <name type="scientific">Leptidea sinapis</name>
    <dbReference type="NCBI Taxonomy" id="189913"/>
    <lineage>
        <taxon>Eukaryota</taxon>
        <taxon>Metazoa</taxon>
        <taxon>Ecdysozoa</taxon>
        <taxon>Arthropoda</taxon>
        <taxon>Hexapoda</taxon>
        <taxon>Insecta</taxon>
        <taxon>Pterygota</taxon>
        <taxon>Neoptera</taxon>
        <taxon>Endopterygota</taxon>
        <taxon>Lepidoptera</taxon>
        <taxon>Glossata</taxon>
        <taxon>Ditrysia</taxon>
        <taxon>Papilionoidea</taxon>
        <taxon>Pieridae</taxon>
        <taxon>Dismorphiinae</taxon>
        <taxon>Leptidea</taxon>
    </lineage>
</organism>
<evidence type="ECO:0000256" key="4">
    <source>
        <dbReference type="ARBA" id="ARBA00023125"/>
    </source>
</evidence>
<proteinExistence type="inferred from homology"/>
<dbReference type="Proteomes" id="UP000324832">
    <property type="component" value="Unassembled WGS sequence"/>
</dbReference>
<dbReference type="SUPFAM" id="SSF46689">
    <property type="entry name" value="Homeodomain-like"/>
    <property type="match status" value="1"/>
</dbReference>
<evidence type="ECO:0000256" key="5">
    <source>
        <dbReference type="ARBA" id="ARBA00023155"/>
    </source>
</evidence>
<gene>
    <name evidence="11" type="ORF">LSINAPIS_LOCUS1830</name>
</gene>
<dbReference type="InterPro" id="IPR000047">
    <property type="entry name" value="HTH_motif"/>
</dbReference>
<dbReference type="AlphaFoldDB" id="A0A5E4PU91"/>
<dbReference type="GO" id="GO:0000122">
    <property type="term" value="P:negative regulation of transcription by RNA polymerase II"/>
    <property type="evidence" value="ECO:0007669"/>
    <property type="project" value="TreeGrafter"/>
</dbReference>
<dbReference type="PANTHER" id="PTHR45659">
    <property type="entry name" value="HOMEOBOX PROTEIN HOX"/>
    <property type="match status" value="1"/>
</dbReference>
<keyword evidence="4 7" id="KW-0238">DNA-binding</keyword>
<feature type="compositionally biased region" description="Polar residues" evidence="9">
    <location>
        <begin position="133"/>
        <end position="154"/>
    </location>
</feature>
<dbReference type="InterPro" id="IPR050296">
    <property type="entry name" value="Antp_homeobox"/>
</dbReference>
<dbReference type="InterPro" id="IPR009057">
    <property type="entry name" value="Homeodomain-like_sf"/>
</dbReference>
<dbReference type="PRINTS" id="PR00031">
    <property type="entry name" value="HTHREPRESSR"/>
</dbReference>
<evidence type="ECO:0000256" key="7">
    <source>
        <dbReference type="PROSITE-ProRule" id="PRU00108"/>
    </source>
</evidence>
<dbReference type="GO" id="GO:0000981">
    <property type="term" value="F:DNA-binding transcription factor activity, RNA polymerase II-specific"/>
    <property type="evidence" value="ECO:0007669"/>
    <property type="project" value="InterPro"/>
</dbReference>
<dbReference type="Gene3D" id="1.10.10.60">
    <property type="entry name" value="Homeodomain-like"/>
    <property type="match status" value="1"/>
</dbReference>